<gene>
    <name evidence="2" type="ORF">EV138_1117</name>
</gene>
<sequence>MPPASSGGHLSPAPNLRARPSPFRICKLAEVNYEWMRERLETFEKVLLAYDNRDLRADSSKEIGAAISTTLPTIRQIVKQLDPALPPRITEPQAYVGVHPTLRAVREALGILRDQELWALNLAPEAPSLVADQFHPHVWPAASALWDTGQYRVAVGQAAVSLSAHIAQKAASPLTERELVAQLFSPAEPTGHQVRLHYPGDRTSKTWRSRQEGLHLLAQGAFAGIRNVATHTDDEWTEQVGLEHVAVLSVVARWADETEVVRP</sequence>
<organism evidence="2 3">
    <name type="scientific">Kribbella voronezhensis</name>
    <dbReference type="NCBI Taxonomy" id="2512212"/>
    <lineage>
        <taxon>Bacteria</taxon>
        <taxon>Bacillati</taxon>
        <taxon>Actinomycetota</taxon>
        <taxon>Actinomycetes</taxon>
        <taxon>Propionibacteriales</taxon>
        <taxon>Kribbellaceae</taxon>
        <taxon>Kribbella</taxon>
    </lineage>
</organism>
<name>A0A4V3FJT4_9ACTN</name>
<evidence type="ECO:0000313" key="2">
    <source>
        <dbReference type="EMBL" id="TDU87593.1"/>
    </source>
</evidence>
<accession>A0A4V3FJT4</accession>
<reference evidence="2 3" key="1">
    <citation type="submission" date="2019-03" db="EMBL/GenBank/DDBJ databases">
        <title>Genomic Encyclopedia of Type Strains, Phase III (KMG-III): the genomes of soil and plant-associated and newly described type strains.</title>
        <authorList>
            <person name="Whitman W."/>
        </authorList>
    </citation>
    <scope>NUCLEOTIDE SEQUENCE [LARGE SCALE GENOMIC DNA]</scope>
    <source>
        <strain evidence="2 3">VKM Ac-2575</strain>
    </source>
</reference>
<dbReference type="OrthoDB" id="3189478at2"/>
<dbReference type="Proteomes" id="UP000295151">
    <property type="component" value="Unassembled WGS sequence"/>
</dbReference>
<dbReference type="EMBL" id="SOCE01000001">
    <property type="protein sequence ID" value="TDU87593.1"/>
    <property type="molecule type" value="Genomic_DNA"/>
</dbReference>
<evidence type="ECO:0000259" key="1">
    <source>
        <dbReference type="Pfam" id="PF09509"/>
    </source>
</evidence>
<protein>
    <submittedName>
        <fullName evidence="2">Uncharacterized protein Ymh</fullName>
    </submittedName>
</protein>
<dbReference type="AlphaFoldDB" id="A0A4V3FJT4"/>
<proteinExistence type="predicted"/>
<comment type="caution">
    <text evidence="2">The sequence shown here is derived from an EMBL/GenBank/DDBJ whole genome shotgun (WGS) entry which is preliminary data.</text>
</comment>
<dbReference type="InterPro" id="IPR012654">
    <property type="entry name" value="CHP02391"/>
</dbReference>
<evidence type="ECO:0000313" key="3">
    <source>
        <dbReference type="Proteomes" id="UP000295151"/>
    </source>
</evidence>
<feature type="domain" description="Conserved hypothetical protein CHP02391" evidence="1">
    <location>
        <begin position="133"/>
        <end position="254"/>
    </location>
</feature>
<keyword evidence="3" id="KW-1185">Reference proteome</keyword>
<dbReference type="Pfam" id="PF09509">
    <property type="entry name" value="Hypoth_Ymh"/>
    <property type="match status" value="1"/>
</dbReference>